<dbReference type="Proteomes" id="UP001365781">
    <property type="component" value="Unassembled WGS sequence"/>
</dbReference>
<organism evidence="1 2">
    <name type="scientific">Streptomyces brasiliscabiei</name>
    <dbReference type="NCBI Taxonomy" id="2736302"/>
    <lineage>
        <taxon>Bacteria</taxon>
        <taxon>Bacillati</taxon>
        <taxon>Actinomycetota</taxon>
        <taxon>Actinomycetes</taxon>
        <taxon>Kitasatosporales</taxon>
        <taxon>Streptomycetaceae</taxon>
        <taxon>Streptomyces</taxon>
    </lineage>
</organism>
<gene>
    <name evidence="1" type="ORF">WB403_39265</name>
</gene>
<dbReference type="InterPro" id="IPR037883">
    <property type="entry name" value="Knr4/Smi1-like_sf"/>
</dbReference>
<reference evidence="1 2" key="1">
    <citation type="submission" date="2024-03" db="EMBL/GenBank/DDBJ databases">
        <title>First Report of Pectobacterium brasiliscabiei causing potato scab in china.</title>
        <authorList>
            <person name="Handique U."/>
        </authorList>
    </citation>
    <scope>NUCLEOTIDE SEQUENCE [LARGE SCALE GENOMIC DNA]</scope>
    <source>
        <strain evidence="1 2">ZRIMU1503</strain>
    </source>
</reference>
<keyword evidence="2" id="KW-1185">Reference proteome</keyword>
<evidence type="ECO:0000313" key="1">
    <source>
        <dbReference type="EMBL" id="MEI5615177.1"/>
    </source>
</evidence>
<dbReference type="Gene3D" id="3.40.1580.10">
    <property type="entry name" value="SMI1/KNR4-like"/>
    <property type="match status" value="1"/>
</dbReference>
<name>A0ABU8GPQ2_9ACTN</name>
<accession>A0ABU8GPQ2</accession>
<protein>
    <recommendedName>
        <fullName evidence="3">Knr4/Smi1-like domain-containing protein</fullName>
    </recommendedName>
</protein>
<evidence type="ECO:0008006" key="3">
    <source>
        <dbReference type="Google" id="ProtNLM"/>
    </source>
</evidence>
<dbReference type="EMBL" id="JBBAYM010000035">
    <property type="protein sequence ID" value="MEI5615177.1"/>
    <property type="molecule type" value="Genomic_DNA"/>
</dbReference>
<dbReference type="RefSeq" id="WP_336542818.1">
    <property type="nucleotide sequence ID" value="NZ_JBBAYL010000024.1"/>
</dbReference>
<dbReference type="SUPFAM" id="SSF160631">
    <property type="entry name" value="SMI1/KNR4-like"/>
    <property type="match status" value="1"/>
</dbReference>
<comment type="caution">
    <text evidence="1">The sequence shown here is derived from an EMBL/GenBank/DDBJ whole genome shotgun (WGS) entry which is preliminary data.</text>
</comment>
<proteinExistence type="predicted"/>
<sequence length="177" mass="19230">MLSTVGELEGALPGLLPLRSAVRREINWPEIVRALGTDLPRDYKELCEAYPSFSIGDFLLVTTADPGRESEFATDMLEALNVLEDLAQDDMSGGYVPFPQPGGLLHCAESSSGDILYWRTQGDDPDAWPVVVSTRNDDWWEHDKGFLSLLAGLVSGAVPPWGLPDPFPGSNAQVKSA</sequence>
<evidence type="ECO:0000313" key="2">
    <source>
        <dbReference type="Proteomes" id="UP001365781"/>
    </source>
</evidence>